<dbReference type="EMBL" id="GEGO01000942">
    <property type="protein sequence ID" value="JAR94462.1"/>
    <property type="molecule type" value="Transcribed_RNA"/>
</dbReference>
<evidence type="ECO:0000313" key="1">
    <source>
        <dbReference type="EMBL" id="JAR94462.1"/>
    </source>
</evidence>
<name>A0A147BV95_IXORI</name>
<reference evidence="1" key="1">
    <citation type="journal article" date="2018" name="PLoS Negl. Trop. Dis.">
        <title>Sialome diversity of ticks revealed by RNAseq of single tick salivary glands.</title>
        <authorList>
            <person name="Perner J."/>
            <person name="Kropackova S."/>
            <person name="Kopacek P."/>
            <person name="Ribeiro J.M."/>
        </authorList>
    </citation>
    <scope>NUCLEOTIDE SEQUENCE</scope>
    <source>
        <strain evidence="1">Siblings of single egg batch collected in Ceske Budejovice</strain>
        <tissue evidence="1">Salivary glands</tissue>
    </source>
</reference>
<feature type="non-terminal residue" evidence="1">
    <location>
        <position position="104"/>
    </location>
</feature>
<sequence>VPGARLRLVRFASCPAHTSKHGPQLATNDVVQVPAKSRTKRECLRRRGFSIPGCTSFRRLSSRRATQGRAGIRHFYPQCCDSARSRPVTTLCRRAEIEGPLFRT</sequence>
<protein>
    <submittedName>
        <fullName evidence="1">Uncharacterized protein</fullName>
    </submittedName>
</protein>
<accession>A0A147BV95</accession>
<proteinExistence type="predicted"/>
<feature type="non-terminal residue" evidence="1">
    <location>
        <position position="1"/>
    </location>
</feature>
<dbReference type="AlphaFoldDB" id="A0A147BV95"/>
<organism evidence="1">
    <name type="scientific">Ixodes ricinus</name>
    <name type="common">Common tick</name>
    <name type="synonym">Acarus ricinus</name>
    <dbReference type="NCBI Taxonomy" id="34613"/>
    <lineage>
        <taxon>Eukaryota</taxon>
        <taxon>Metazoa</taxon>
        <taxon>Ecdysozoa</taxon>
        <taxon>Arthropoda</taxon>
        <taxon>Chelicerata</taxon>
        <taxon>Arachnida</taxon>
        <taxon>Acari</taxon>
        <taxon>Parasitiformes</taxon>
        <taxon>Ixodida</taxon>
        <taxon>Ixodoidea</taxon>
        <taxon>Ixodidae</taxon>
        <taxon>Ixodinae</taxon>
        <taxon>Ixodes</taxon>
    </lineage>
</organism>